<feature type="region of interest" description="Disordered" evidence="5">
    <location>
        <begin position="180"/>
        <end position="199"/>
    </location>
</feature>
<keyword evidence="8" id="KW-1185">Reference proteome</keyword>
<dbReference type="OrthoDB" id="411372at2759"/>
<evidence type="ECO:0000256" key="3">
    <source>
        <dbReference type="ARBA" id="ARBA00022833"/>
    </source>
</evidence>
<organism evidence="7 8">
    <name type="scientific">Pleurotus ostreatus</name>
    <name type="common">Oyster mushroom</name>
    <name type="synonym">White-rot fungus</name>
    <dbReference type="NCBI Taxonomy" id="5322"/>
    <lineage>
        <taxon>Eukaryota</taxon>
        <taxon>Fungi</taxon>
        <taxon>Dikarya</taxon>
        <taxon>Basidiomycota</taxon>
        <taxon>Agaricomycotina</taxon>
        <taxon>Agaricomycetes</taxon>
        <taxon>Agaricomycetidae</taxon>
        <taxon>Agaricales</taxon>
        <taxon>Pleurotineae</taxon>
        <taxon>Pleurotaceae</taxon>
        <taxon>Pleurotus</taxon>
    </lineage>
</organism>
<dbReference type="Pfam" id="PF14608">
    <property type="entry name" value="zf-CCCH_2"/>
    <property type="match status" value="1"/>
</dbReference>
<feature type="domain" description="C3H1-type" evidence="6">
    <location>
        <begin position="63"/>
        <end position="90"/>
    </location>
</feature>
<dbReference type="InterPro" id="IPR045072">
    <property type="entry name" value="MKRN-like"/>
</dbReference>
<dbReference type="GO" id="GO:0000209">
    <property type="term" value="P:protein polyubiquitination"/>
    <property type="evidence" value="ECO:0007669"/>
    <property type="project" value="InterPro"/>
</dbReference>
<gene>
    <name evidence="7" type="ORF">PC9H_010871</name>
</gene>
<dbReference type="InterPro" id="IPR036855">
    <property type="entry name" value="Znf_CCCH_sf"/>
</dbReference>
<dbReference type="Gene3D" id="3.30.1370.210">
    <property type="match status" value="1"/>
</dbReference>
<dbReference type="InterPro" id="IPR000571">
    <property type="entry name" value="Znf_CCCH"/>
</dbReference>
<feature type="zinc finger region" description="C3H1-type" evidence="4">
    <location>
        <begin position="63"/>
        <end position="90"/>
    </location>
</feature>
<dbReference type="GO" id="GO:0061630">
    <property type="term" value="F:ubiquitin protein ligase activity"/>
    <property type="evidence" value="ECO:0007669"/>
    <property type="project" value="InterPro"/>
</dbReference>
<dbReference type="EMBL" id="JACETU010000008">
    <property type="protein sequence ID" value="KAF7422715.1"/>
    <property type="molecule type" value="Genomic_DNA"/>
</dbReference>
<comment type="caution">
    <text evidence="7">The sequence shown here is derived from an EMBL/GenBank/DDBJ whole genome shotgun (WGS) entry which is preliminary data.</text>
</comment>
<dbReference type="RefSeq" id="XP_036627747.1">
    <property type="nucleotide sequence ID" value="XM_036780364.1"/>
</dbReference>
<dbReference type="Pfam" id="PF00642">
    <property type="entry name" value="zf-CCCH"/>
    <property type="match status" value="1"/>
</dbReference>
<feature type="compositionally biased region" description="Low complexity" evidence="5">
    <location>
        <begin position="137"/>
        <end position="151"/>
    </location>
</feature>
<evidence type="ECO:0000313" key="8">
    <source>
        <dbReference type="Proteomes" id="UP000623687"/>
    </source>
</evidence>
<feature type="domain" description="C3H1-type" evidence="6">
    <location>
        <begin position="30"/>
        <end position="58"/>
    </location>
</feature>
<dbReference type="SMART" id="SM00356">
    <property type="entry name" value="ZnF_C3H1"/>
    <property type="match status" value="3"/>
</dbReference>
<dbReference type="VEuPathDB" id="FungiDB:PC9H_010871"/>
<proteinExistence type="predicted"/>
<keyword evidence="2 4" id="KW-0863">Zinc-finger</keyword>
<feature type="zinc finger region" description="C3H1-type" evidence="4">
    <location>
        <begin position="30"/>
        <end position="58"/>
    </location>
</feature>
<dbReference type="PROSITE" id="PS50103">
    <property type="entry name" value="ZF_C3H1"/>
    <property type="match status" value="3"/>
</dbReference>
<feature type="region of interest" description="Disordered" evidence="5">
    <location>
        <begin position="373"/>
        <end position="465"/>
    </location>
</feature>
<feature type="region of interest" description="Disordered" evidence="5">
    <location>
        <begin position="214"/>
        <end position="236"/>
    </location>
</feature>
<dbReference type="PANTHER" id="PTHR11224">
    <property type="entry name" value="MAKORIN-RELATED"/>
    <property type="match status" value="1"/>
</dbReference>
<name>A0A8H7DQ45_PLEOS</name>
<feature type="region of interest" description="Disordered" evidence="5">
    <location>
        <begin position="1"/>
        <end position="25"/>
    </location>
</feature>
<feature type="domain" description="C3H1-type" evidence="6">
    <location>
        <begin position="300"/>
        <end position="328"/>
    </location>
</feature>
<evidence type="ECO:0000256" key="4">
    <source>
        <dbReference type="PROSITE-ProRule" id="PRU00723"/>
    </source>
</evidence>
<feature type="compositionally biased region" description="Low complexity" evidence="5">
    <location>
        <begin position="376"/>
        <end position="391"/>
    </location>
</feature>
<evidence type="ECO:0000313" key="7">
    <source>
        <dbReference type="EMBL" id="KAF7422715.1"/>
    </source>
</evidence>
<evidence type="ECO:0000256" key="2">
    <source>
        <dbReference type="ARBA" id="ARBA00022771"/>
    </source>
</evidence>
<feature type="region of interest" description="Disordered" evidence="5">
    <location>
        <begin position="118"/>
        <end position="159"/>
    </location>
</feature>
<dbReference type="SUPFAM" id="SSF90229">
    <property type="entry name" value="CCCH zinc finger"/>
    <property type="match status" value="2"/>
</dbReference>
<protein>
    <recommendedName>
        <fullName evidence="6">C3H1-type domain-containing protein</fullName>
    </recommendedName>
</protein>
<dbReference type="Gene3D" id="4.10.1000.10">
    <property type="entry name" value="Zinc finger, CCCH-type"/>
    <property type="match status" value="1"/>
</dbReference>
<dbReference type="PANTHER" id="PTHR11224:SF10">
    <property type="entry name" value="IP09428P-RELATED"/>
    <property type="match status" value="1"/>
</dbReference>
<evidence type="ECO:0000259" key="6">
    <source>
        <dbReference type="PROSITE" id="PS50103"/>
    </source>
</evidence>
<accession>A0A8H7DQ45</accession>
<keyword evidence="3 4" id="KW-0862">Zinc</keyword>
<dbReference type="GO" id="GO:0008270">
    <property type="term" value="F:zinc ion binding"/>
    <property type="evidence" value="ECO:0007669"/>
    <property type="project" value="UniProtKB-KW"/>
</dbReference>
<reference evidence="7" key="1">
    <citation type="submission" date="2019-07" db="EMBL/GenBank/DDBJ databases">
        <authorList>
            <person name="Palmer J.M."/>
        </authorList>
    </citation>
    <scope>NUCLEOTIDE SEQUENCE</scope>
    <source>
        <strain evidence="7">PC9</strain>
    </source>
</reference>
<feature type="zinc finger region" description="C3H1-type" evidence="4">
    <location>
        <begin position="300"/>
        <end position="328"/>
    </location>
</feature>
<feature type="compositionally biased region" description="Low complexity" evidence="5">
    <location>
        <begin position="423"/>
        <end position="439"/>
    </location>
</feature>
<evidence type="ECO:0000256" key="1">
    <source>
        <dbReference type="ARBA" id="ARBA00022723"/>
    </source>
</evidence>
<dbReference type="GeneID" id="59380689"/>
<keyword evidence="1 4" id="KW-0479">Metal-binding</keyword>
<dbReference type="Proteomes" id="UP000623687">
    <property type="component" value="Unassembled WGS sequence"/>
</dbReference>
<sequence length="482" mass="52382">MEPLNRIQNKKRHSKSPCLSSRSSGGDSFLLTAKPCKFYQMNNCPYPQEECDFAHILTGEPTFQNATPCRFYIKGHCSNGLWCRYKHSLERGSDINDPRVLRSPDIRDIQPELTQQALRRHAGKPTNPRHTDRSPDSRTSFPTSPSSESQSLHYRGPVSPRSPIEEYGLNFSMWSPVVDSPHISSRSRAESGGSPNSRHISELFSNLALSPTSFASDNAPKDSRGRNPIYPSSVSSELSPVLPSIHQAYGLTPSPLPAPTYPVTSPGLLNDGFDGHWAQEHIQRSGVSPPPGLPKAKAANYKTKPCRFFLSNRPCPNGEDCTFIHGDSDFAEKQLPTAKSAGLPLPPKPTTLQEANAQKGYFPVSWRIIGGGVPLSQDPSASSVSSGSTSSSREDVSEPLGHIARPADIPSSLSRKNKASATPLKLDVSSLPPVSLRPPNDNATTPTKMTPKFRPTSTPPTPSATHYTNIMSLFSAESPAVL</sequence>
<dbReference type="AlphaFoldDB" id="A0A8H7DQ45"/>
<evidence type="ECO:0000256" key="5">
    <source>
        <dbReference type="SAM" id="MobiDB-lite"/>
    </source>
</evidence>